<dbReference type="InterPro" id="IPR018376">
    <property type="entry name" value="Enoyl-CoA_hyd/isom_CS"/>
</dbReference>
<accession>A0A8J5SS10</accession>
<evidence type="ECO:0000256" key="8">
    <source>
        <dbReference type="ARBA" id="ARBA00023002"/>
    </source>
</evidence>
<feature type="domain" description="3-hydroxyacyl-CoA dehydrogenase C-terminal" evidence="19">
    <location>
        <begin position="488"/>
        <end position="581"/>
    </location>
</feature>
<proteinExistence type="inferred from homology"/>
<keyword evidence="18" id="KW-1133">Transmembrane helix</keyword>
<evidence type="ECO:0000256" key="18">
    <source>
        <dbReference type="SAM" id="Phobius"/>
    </source>
</evidence>
<dbReference type="GO" id="GO:0004300">
    <property type="term" value="F:enoyl-CoA hydratase activity"/>
    <property type="evidence" value="ECO:0007669"/>
    <property type="project" value="UniProtKB-EC"/>
</dbReference>
<dbReference type="EMBL" id="JAAALK010000284">
    <property type="protein sequence ID" value="KAG8067898.1"/>
    <property type="molecule type" value="Genomic_DNA"/>
</dbReference>
<comment type="catalytic activity">
    <reaction evidence="1">
        <text>a (3Z)-enoyl-CoA = a 4-saturated (2E)-enoyl-CoA</text>
        <dbReference type="Rhea" id="RHEA:45900"/>
        <dbReference type="ChEBI" id="CHEBI:85097"/>
        <dbReference type="ChEBI" id="CHEBI:85489"/>
        <dbReference type="EC" id="5.3.3.8"/>
    </reaction>
</comment>
<evidence type="ECO:0000256" key="11">
    <source>
        <dbReference type="ARBA" id="ARBA00023235"/>
    </source>
</evidence>
<dbReference type="GO" id="GO:0005777">
    <property type="term" value="C:peroxisome"/>
    <property type="evidence" value="ECO:0007669"/>
    <property type="project" value="UniProtKB-SubCell"/>
</dbReference>
<evidence type="ECO:0000256" key="7">
    <source>
        <dbReference type="ARBA" id="ARBA00022832"/>
    </source>
</evidence>
<keyword evidence="9" id="KW-0443">Lipid metabolism</keyword>
<keyword evidence="18" id="KW-0812">Transmembrane</keyword>
<dbReference type="Proteomes" id="UP000729402">
    <property type="component" value="Unassembled WGS sequence"/>
</dbReference>
<evidence type="ECO:0000313" key="21">
    <source>
        <dbReference type="EMBL" id="KAG8067898.1"/>
    </source>
</evidence>
<dbReference type="GO" id="GO:0008692">
    <property type="term" value="F:3-hydroxybutyryl-CoA epimerase activity"/>
    <property type="evidence" value="ECO:0007669"/>
    <property type="project" value="UniProtKB-EC"/>
</dbReference>
<dbReference type="Pfam" id="PF00725">
    <property type="entry name" value="3HCDH"/>
    <property type="match status" value="1"/>
</dbReference>
<evidence type="ECO:0000256" key="15">
    <source>
        <dbReference type="ARBA" id="ARBA00023709"/>
    </source>
</evidence>
<feature type="transmembrane region" description="Helical" evidence="18">
    <location>
        <begin position="670"/>
        <end position="689"/>
    </location>
</feature>
<dbReference type="InterPro" id="IPR006108">
    <property type="entry name" value="3HC_DH_C"/>
</dbReference>
<evidence type="ECO:0000256" key="13">
    <source>
        <dbReference type="ARBA" id="ARBA00023268"/>
    </source>
</evidence>
<evidence type="ECO:0000256" key="17">
    <source>
        <dbReference type="RuleBase" id="RU003707"/>
    </source>
</evidence>
<dbReference type="Pfam" id="PF02737">
    <property type="entry name" value="3HCDH_N"/>
    <property type="match status" value="1"/>
</dbReference>
<dbReference type="InterPro" id="IPR006176">
    <property type="entry name" value="3-OHacyl-CoA_DH_NAD-bd"/>
</dbReference>
<dbReference type="CDD" id="cd06558">
    <property type="entry name" value="crotonase-like"/>
    <property type="match status" value="1"/>
</dbReference>
<dbReference type="UniPathway" id="UPA00659"/>
<evidence type="ECO:0000256" key="9">
    <source>
        <dbReference type="ARBA" id="ARBA00023098"/>
    </source>
</evidence>
<dbReference type="GO" id="GO:0070403">
    <property type="term" value="F:NAD+ binding"/>
    <property type="evidence" value="ECO:0007669"/>
    <property type="project" value="InterPro"/>
</dbReference>
<dbReference type="PROSITE" id="PS00166">
    <property type="entry name" value="ENOYL_COA_HYDRATASE"/>
    <property type="match status" value="1"/>
</dbReference>
<dbReference type="GO" id="GO:0004165">
    <property type="term" value="F:delta(3)-delta(2)-enoyl-CoA isomerase activity"/>
    <property type="evidence" value="ECO:0007669"/>
    <property type="project" value="UniProtKB-EC"/>
</dbReference>
<comment type="catalytic activity">
    <reaction evidence="16">
        <text>a 4-saturated-(3S)-3-hydroxyacyl-CoA = a (3E)-enoyl-CoA + H2O</text>
        <dbReference type="Rhea" id="RHEA:20724"/>
        <dbReference type="ChEBI" id="CHEBI:15377"/>
        <dbReference type="ChEBI" id="CHEBI:58521"/>
        <dbReference type="ChEBI" id="CHEBI:137480"/>
        <dbReference type="EC" id="4.2.1.17"/>
    </reaction>
</comment>
<evidence type="ECO:0000259" key="19">
    <source>
        <dbReference type="Pfam" id="PF00725"/>
    </source>
</evidence>
<evidence type="ECO:0000256" key="1">
    <source>
        <dbReference type="ARBA" id="ARBA00000452"/>
    </source>
</evidence>
<keyword evidence="18" id="KW-0472">Membrane</keyword>
<dbReference type="FunFam" id="3.40.50.720:FF:000009">
    <property type="entry name" value="Fatty oxidation complex, alpha subunit"/>
    <property type="match status" value="1"/>
</dbReference>
<gene>
    <name evidence="21" type="ORF">GUJ93_ZPchr0005g15965</name>
</gene>
<reference evidence="21" key="1">
    <citation type="journal article" date="2021" name="bioRxiv">
        <title>Whole Genome Assembly and Annotation of Northern Wild Rice, Zizania palustris L., Supports a Whole Genome Duplication in the Zizania Genus.</title>
        <authorList>
            <person name="Haas M."/>
            <person name="Kono T."/>
            <person name="Macchietto M."/>
            <person name="Millas R."/>
            <person name="McGilp L."/>
            <person name="Shao M."/>
            <person name="Duquette J."/>
            <person name="Hirsch C.N."/>
            <person name="Kimball J."/>
        </authorList>
    </citation>
    <scope>NUCLEOTIDE SEQUENCE</scope>
    <source>
        <tissue evidence="21">Fresh leaf tissue</tissue>
    </source>
</reference>
<dbReference type="GO" id="GO:0003857">
    <property type="term" value="F:(3S)-3-hydroxyacyl-CoA dehydrogenase (NAD+) activity"/>
    <property type="evidence" value="ECO:0007669"/>
    <property type="project" value="TreeGrafter"/>
</dbReference>
<sequence>MARGATTMEVRRDGVAVITISNPPVNALSLDVIASMKRDYEEALRRSDVKAIVLTGAKGRFSGGFDINAFQNGPKNEKPGSLSIDFLTDIVEDAQKPSVAAIDGIALGGGLEVAMVCHARVSTSSAQLGLPELQLGIIPGMGGTQRLPRLVGLPKALEMMLMSKSIKGVDAHRFGLIDAIVSANELINTACFWALEIVEDKRPWFRSLHRTDKLPALEEVKKIINFARVQAQKQSANVQHPLVCIDVIDEGIISGPRAGLMKESLSAKMLEMSQTSKSLRHVFFAQRATSKIPNIINLGLTPRRIQKVAIVGGGLMGSGIATALIANNFLVILKEVNEHFLDAGISRIKANLQSFVKKGEMTKGDYEKKLSLLSGVLDYEQFRDADVVIEAVLEDVSLKQKIFADLDKYCHSNCIFATNTSTIDLQLIGQKTSCQNRIAGAHFFSPAHVMPLLEIIRTHQTSSQVIVDLLNVAKKIRKTPIVIGNCTGFAVNRMFFPYTQVAGLLVDYGLDVYHIDHVITKFGMPMGPFRLTDIVGFGVAIATRKQYLQSYPKRCYKSMLIQLMVEENRTGESSGKGFYLYDDKWKASPDPDIKKYVEKSRSMANIAQDPKVVLLLTHSCLCLEPNYYPFLYVLDTFDTDPILPCIGAEPYYHTWSYLTDVRCLHTYISYFYSELLCVSCFLCTFLFWGNNELCCKVLKTAWN</sequence>
<comment type="catalytic activity">
    <reaction evidence="2">
        <text>a (3E)-enoyl-CoA = a 4-saturated (2E)-enoyl-CoA</text>
        <dbReference type="Rhea" id="RHEA:45228"/>
        <dbReference type="ChEBI" id="CHEBI:58521"/>
        <dbReference type="ChEBI" id="CHEBI:85097"/>
        <dbReference type="EC" id="5.3.3.8"/>
    </reaction>
</comment>
<keyword evidence="10" id="KW-0576">Peroxisome</keyword>
<dbReference type="InterPro" id="IPR001753">
    <property type="entry name" value="Enoyl-CoA_hydra/iso"/>
</dbReference>
<evidence type="ECO:0000256" key="10">
    <source>
        <dbReference type="ARBA" id="ARBA00023140"/>
    </source>
</evidence>
<keyword evidence="22" id="KW-1185">Reference proteome</keyword>
<dbReference type="PANTHER" id="PTHR23309:SF35">
    <property type="match status" value="1"/>
</dbReference>
<dbReference type="OrthoDB" id="2018133at2759"/>
<dbReference type="PANTHER" id="PTHR23309">
    <property type="entry name" value="3-HYDROXYACYL-COA DEHYROGENASE"/>
    <property type="match status" value="1"/>
</dbReference>
<dbReference type="Pfam" id="PF00378">
    <property type="entry name" value="ECH_1"/>
    <property type="match status" value="1"/>
</dbReference>
<comment type="subcellular location">
    <subcellularLocation>
        <location evidence="3">Peroxisome</location>
    </subcellularLocation>
</comment>
<evidence type="ECO:0000256" key="12">
    <source>
        <dbReference type="ARBA" id="ARBA00023239"/>
    </source>
</evidence>
<dbReference type="GO" id="GO:0006635">
    <property type="term" value="P:fatty acid beta-oxidation"/>
    <property type="evidence" value="ECO:0007669"/>
    <property type="project" value="UniProtKB-UniPathway"/>
</dbReference>
<evidence type="ECO:0000259" key="20">
    <source>
        <dbReference type="Pfam" id="PF02737"/>
    </source>
</evidence>
<keyword evidence="12" id="KW-0456">Lyase</keyword>
<comment type="catalytic activity">
    <reaction evidence="14">
        <text>(3S)-3-hydroxybutanoyl-CoA = (3R)-3-hydroxybutanoyl-CoA</text>
        <dbReference type="Rhea" id="RHEA:21760"/>
        <dbReference type="ChEBI" id="CHEBI:57315"/>
        <dbReference type="ChEBI" id="CHEBI:57316"/>
        <dbReference type="EC" id="5.1.2.3"/>
    </reaction>
</comment>
<feature type="domain" description="3-hydroxyacyl-CoA dehydrogenase NAD binding" evidence="20">
    <location>
        <begin position="307"/>
        <end position="485"/>
    </location>
</feature>
<reference evidence="21" key="2">
    <citation type="submission" date="2021-02" db="EMBL/GenBank/DDBJ databases">
        <authorList>
            <person name="Kimball J.A."/>
            <person name="Haas M.W."/>
            <person name="Macchietto M."/>
            <person name="Kono T."/>
            <person name="Duquette J."/>
            <person name="Shao M."/>
        </authorList>
    </citation>
    <scope>NUCLEOTIDE SEQUENCE</scope>
    <source>
        <tissue evidence="21">Fresh leaf tissue</tissue>
    </source>
</reference>
<dbReference type="InterPro" id="IPR006180">
    <property type="entry name" value="3-OHacyl-CoA_DH_CS"/>
</dbReference>
<evidence type="ECO:0000256" key="5">
    <source>
        <dbReference type="ARBA" id="ARBA00007005"/>
    </source>
</evidence>
<comment type="catalytic activity">
    <reaction evidence="15">
        <text>a (3S)-3-hydroxyacyl-CoA = a (2E)-enoyl-CoA + H2O</text>
        <dbReference type="Rhea" id="RHEA:16105"/>
        <dbReference type="ChEBI" id="CHEBI:15377"/>
        <dbReference type="ChEBI" id="CHEBI:57318"/>
        <dbReference type="ChEBI" id="CHEBI:58856"/>
        <dbReference type="EC" id="4.2.1.17"/>
    </reaction>
</comment>
<evidence type="ECO:0008006" key="23">
    <source>
        <dbReference type="Google" id="ProtNLM"/>
    </source>
</evidence>
<dbReference type="PROSITE" id="PS00067">
    <property type="entry name" value="3HCDH"/>
    <property type="match status" value="1"/>
</dbReference>
<dbReference type="AlphaFoldDB" id="A0A8J5SS10"/>
<evidence type="ECO:0000256" key="4">
    <source>
        <dbReference type="ARBA" id="ARBA00005005"/>
    </source>
</evidence>
<name>A0A8J5SS10_ZIZPA</name>
<evidence type="ECO:0000313" key="22">
    <source>
        <dbReference type="Proteomes" id="UP000729402"/>
    </source>
</evidence>
<keyword evidence="8" id="KW-0560">Oxidoreductase</keyword>
<evidence type="ECO:0000256" key="3">
    <source>
        <dbReference type="ARBA" id="ARBA00004275"/>
    </source>
</evidence>
<evidence type="ECO:0000256" key="14">
    <source>
        <dbReference type="ARBA" id="ARBA00023701"/>
    </source>
</evidence>
<protein>
    <recommendedName>
        <fullName evidence="23">3-hydroxyacyl-CoA dehydrogenase</fullName>
    </recommendedName>
</protein>
<comment type="similarity">
    <text evidence="17">Belongs to the enoyl-CoA hydratase/isomerase family.</text>
</comment>
<evidence type="ECO:0000256" key="6">
    <source>
        <dbReference type="ARBA" id="ARBA00008750"/>
    </source>
</evidence>
<keyword evidence="13" id="KW-0511">Multifunctional enzyme</keyword>
<comment type="similarity">
    <text evidence="6">In the N-terminal section; belongs to the enoyl-CoA hydratase/isomerase family.</text>
</comment>
<keyword evidence="11" id="KW-0413">Isomerase</keyword>
<evidence type="ECO:0000256" key="2">
    <source>
        <dbReference type="ARBA" id="ARBA00000765"/>
    </source>
</evidence>
<comment type="similarity">
    <text evidence="5">In the central section; belongs to the 3-hydroxyacyl-CoA dehydrogenase family.</text>
</comment>
<comment type="pathway">
    <text evidence="4">Lipid metabolism; fatty acid beta-oxidation.</text>
</comment>
<evidence type="ECO:0000256" key="16">
    <source>
        <dbReference type="ARBA" id="ARBA00023717"/>
    </source>
</evidence>
<keyword evidence="7" id="KW-0276">Fatty acid metabolism</keyword>
<dbReference type="FunFam" id="3.90.226.10:FF:000025">
    <property type="entry name" value="Peroxisomal fatty acid beta-oxidation multifunctional protein"/>
    <property type="match status" value="1"/>
</dbReference>
<organism evidence="21 22">
    <name type="scientific">Zizania palustris</name>
    <name type="common">Northern wild rice</name>
    <dbReference type="NCBI Taxonomy" id="103762"/>
    <lineage>
        <taxon>Eukaryota</taxon>
        <taxon>Viridiplantae</taxon>
        <taxon>Streptophyta</taxon>
        <taxon>Embryophyta</taxon>
        <taxon>Tracheophyta</taxon>
        <taxon>Spermatophyta</taxon>
        <taxon>Magnoliopsida</taxon>
        <taxon>Liliopsida</taxon>
        <taxon>Poales</taxon>
        <taxon>Poaceae</taxon>
        <taxon>BOP clade</taxon>
        <taxon>Oryzoideae</taxon>
        <taxon>Oryzeae</taxon>
        <taxon>Zizaniinae</taxon>
        <taxon>Zizania</taxon>
    </lineage>
</organism>
<comment type="caution">
    <text evidence="21">The sequence shown here is derived from an EMBL/GenBank/DDBJ whole genome shotgun (WGS) entry which is preliminary data.</text>
</comment>